<organism evidence="1">
    <name type="scientific">Anguilla anguilla</name>
    <name type="common">European freshwater eel</name>
    <name type="synonym">Muraena anguilla</name>
    <dbReference type="NCBI Taxonomy" id="7936"/>
    <lineage>
        <taxon>Eukaryota</taxon>
        <taxon>Metazoa</taxon>
        <taxon>Chordata</taxon>
        <taxon>Craniata</taxon>
        <taxon>Vertebrata</taxon>
        <taxon>Euteleostomi</taxon>
        <taxon>Actinopterygii</taxon>
        <taxon>Neopterygii</taxon>
        <taxon>Teleostei</taxon>
        <taxon>Anguilliformes</taxon>
        <taxon>Anguillidae</taxon>
        <taxon>Anguilla</taxon>
    </lineage>
</organism>
<dbReference type="AlphaFoldDB" id="A0A0E9VZN9"/>
<sequence>MVMTSLTDPHSKAQVYARVCICPYWQMCVCTLANLRSLKCDLLTYNHTRLVV</sequence>
<accession>A0A0E9VZN9</accession>
<proteinExistence type="predicted"/>
<dbReference type="EMBL" id="GBXM01025869">
    <property type="protein sequence ID" value="JAH82708.1"/>
    <property type="molecule type" value="Transcribed_RNA"/>
</dbReference>
<evidence type="ECO:0000313" key="1">
    <source>
        <dbReference type="EMBL" id="JAH82708.1"/>
    </source>
</evidence>
<reference evidence="1" key="1">
    <citation type="submission" date="2014-11" db="EMBL/GenBank/DDBJ databases">
        <authorList>
            <person name="Amaro Gonzalez C."/>
        </authorList>
    </citation>
    <scope>NUCLEOTIDE SEQUENCE</scope>
</reference>
<name>A0A0E9VZN9_ANGAN</name>
<reference evidence="1" key="2">
    <citation type="journal article" date="2015" name="Fish Shellfish Immunol.">
        <title>Early steps in the European eel (Anguilla anguilla)-Vibrio vulnificus interaction in the gills: Role of the RtxA13 toxin.</title>
        <authorList>
            <person name="Callol A."/>
            <person name="Pajuelo D."/>
            <person name="Ebbesson L."/>
            <person name="Teles M."/>
            <person name="MacKenzie S."/>
            <person name="Amaro C."/>
        </authorList>
    </citation>
    <scope>NUCLEOTIDE SEQUENCE</scope>
</reference>
<protein>
    <submittedName>
        <fullName evidence="1">Uncharacterized protein</fullName>
    </submittedName>
</protein>